<accession>A0A6J7DS85</accession>
<gene>
    <name evidence="1" type="ORF">UFOPK3461_00462</name>
</gene>
<reference evidence="1" key="1">
    <citation type="submission" date="2020-05" db="EMBL/GenBank/DDBJ databases">
        <authorList>
            <person name="Chiriac C."/>
            <person name="Salcher M."/>
            <person name="Ghai R."/>
            <person name="Kavagutti S V."/>
        </authorList>
    </citation>
    <scope>NUCLEOTIDE SEQUENCE</scope>
</reference>
<dbReference type="AlphaFoldDB" id="A0A6J7DS85"/>
<dbReference type="InterPro" id="IPR021441">
    <property type="entry name" value="DUF3090"/>
</dbReference>
<sequence length="171" mass="18670">MSDREIYFQEAERFVAGTVGEPGERAFYLQVRGNKRLLTMSIEKSQVAALAQRVAILIREIRISQPLIAISLQPIDNAPLEAPIDEEFVVGEIGISFDDQKSVIEIELVELTENDAEDPVVVTVALTLGQADSFAKRSNSLVAAGRVACPFCGGPVNKSGHLCPRANGYRR</sequence>
<organism evidence="1">
    <name type="scientific">freshwater metagenome</name>
    <dbReference type="NCBI Taxonomy" id="449393"/>
    <lineage>
        <taxon>unclassified sequences</taxon>
        <taxon>metagenomes</taxon>
        <taxon>ecological metagenomes</taxon>
    </lineage>
</organism>
<dbReference type="NCBIfam" id="TIGR03847">
    <property type="entry name" value="conserved hypothetical protein"/>
    <property type="match status" value="1"/>
</dbReference>
<dbReference type="EMBL" id="CAFBLW010000025">
    <property type="protein sequence ID" value="CAB4873427.1"/>
    <property type="molecule type" value="Genomic_DNA"/>
</dbReference>
<name>A0A6J7DS85_9ZZZZ</name>
<evidence type="ECO:0000313" key="1">
    <source>
        <dbReference type="EMBL" id="CAB4873427.1"/>
    </source>
</evidence>
<proteinExistence type="predicted"/>
<protein>
    <submittedName>
        <fullName evidence="1">Unannotated protein</fullName>
    </submittedName>
</protein>
<dbReference type="Pfam" id="PF11290">
    <property type="entry name" value="DUF3090"/>
    <property type="match status" value="1"/>
</dbReference>